<keyword evidence="3 9" id="KW-0444">Lipid biosynthesis</keyword>
<dbReference type="SUPFAM" id="SSF47336">
    <property type="entry name" value="ACP-like"/>
    <property type="match status" value="1"/>
</dbReference>
<dbReference type="RefSeq" id="WP_326504309.1">
    <property type="nucleotide sequence ID" value="NZ_JAWIIV010000001.1"/>
</dbReference>
<proteinExistence type="inferred from homology"/>
<comment type="subcellular location">
    <subcellularLocation>
        <location evidence="9">Cytoplasm</location>
    </subcellularLocation>
</comment>
<keyword evidence="5 9" id="KW-0276">Fatty acid metabolism</keyword>
<comment type="caution">
    <text evidence="11">The sequence shown here is derived from an EMBL/GenBank/DDBJ whole genome shotgun (WGS) entry which is preliminary data.</text>
</comment>
<dbReference type="Proteomes" id="UP001352263">
    <property type="component" value="Unassembled WGS sequence"/>
</dbReference>
<gene>
    <name evidence="9" type="primary">acpP</name>
    <name evidence="11" type="ORF">RY831_00145</name>
</gene>
<dbReference type="PANTHER" id="PTHR20863:SF76">
    <property type="entry name" value="CARRIER DOMAIN-CONTAINING PROTEIN"/>
    <property type="match status" value="1"/>
</dbReference>
<keyword evidence="9" id="KW-0963">Cytoplasm</keyword>
<name>A0ABU6J2L9_9BURK</name>
<keyword evidence="6 9" id="KW-0443">Lipid metabolism</keyword>
<evidence type="ECO:0000256" key="5">
    <source>
        <dbReference type="ARBA" id="ARBA00022832"/>
    </source>
</evidence>
<comment type="PTM">
    <text evidence="9">4'-phosphopantetheine is transferred from CoA to a specific serine of apo-ACP by AcpS. This modification is essential for activity because fatty acids are bound in thioester linkage to the sulfhydryl of the prosthetic group.</text>
</comment>
<evidence type="ECO:0000313" key="11">
    <source>
        <dbReference type="EMBL" id="MEC4717552.1"/>
    </source>
</evidence>
<protein>
    <recommendedName>
        <fullName evidence="9">Acyl carrier protein</fullName>
        <shortName evidence="9">ACP</shortName>
    </recommendedName>
</protein>
<evidence type="ECO:0000256" key="1">
    <source>
        <dbReference type="ARBA" id="ARBA00003180"/>
    </source>
</evidence>
<evidence type="ECO:0000256" key="4">
    <source>
        <dbReference type="ARBA" id="ARBA00022553"/>
    </source>
</evidence>
<dbReference type="HAMAP" id="MF_01217">
    <property type="entry name" value="Acyl_carrier"/>
    <property type="match status" value="1"/>
</dbReference>
<accession>A0ABU6J2L9</accession>
<dbReference type="PROSITE" id="PS00012">
    <property type="entry name" value="PHOSPHOPANTETHEINE"/>
    <property type="match status" value="1"/>
</dbReference>
<dbReference type="InterPro" id="IPR003231">
    <property type="entry name" value="ACP"/>
</dbReference>
<dbReference type="PROSITE" id="PS50075">
    <property type="entry name" value="CARRIER"/>
    <property type="match status" value="1"/>
</dbReference>
<evidence type="ECO:0000256" key="7">
    <source>
        <dbReference type="ARBA" id="ARBA00023160"/>
    </source>
</evidence>
<evidence type="ECO:0000256" key="6">
    <source>
        <dbReference type="ARBA" id="ARBA00023098"/>
    </source>
</evidence>
<keyword evidence="7 9" id="KW-0275">Fatty acid biosynthesis</keyword>
<feature type="domain" description="Carrier" evidence="10">
    <location>
        <begin position="1"/>
        <end position="74"/>
    </location>
</feature>
<dbReference type="InterPro" id="IPR036736">
    <property type="entry name" value="ACP-like_sf"/>
</dbReference>
<keyword evidence="12" id="KW-1185">Reference proteome</keyword>
<keyword evidence="4 9" id="KW-0597">Phosphoprotein</keyword>
<reference evidence="11 12" key="1">
    <citation type="submission" date="2023-10" db="EMBL/GenBank/DDBJ databases">
        <title>Noviherbaspirillum sp. CPCC 100848 genome assembly.</title>
        <authorList>
            <person name="Li X.Y."/>
            <person name="Fang X.M."/>
        </authorList>
    </citation>
    <scope>NUCLEOTIDE SEQUENCE [LARGE SCALE GENOMIC DNA]</scope>
    <source>
        <strain evidence="11 12">CPCC 100848</strain>
    </source>
</reference>
<organism evidence="11 12">
    <name type="scientific">Noviherbaspirillum album</name>
    <dbReference type="NCBI Taxonomy" id="3080276"/>
    <lineage>
        <taxon>Bacteria</taxon>
        <taxon>Pseudomonadati</taxon>
        <taxon>Pseudomonadota</taxon>
        <taxon>Betaproteobacteria</taxon>
        <taxon>Burkholderiales</taxon>
        <taxon>Oxalobacteraceae</taxon>
        <taxon>Noviherbaspirillum</taxon>
    </lineage>
</organism>
<evidence type="ECO:0000256" key="9">
    <source>
        <dbReference type="HAMAP-Rule" id="MF_01217"/>
    </source>
</evidence>
<dbReference type="Gene3D" id="1.10.1200.10">
    <property type="entry name" value="ACP-like"/>
    <property type="match status" value="1"/>
</dbReference>
<evidence type="ECO:0000313" key="12">
    <source>
        <dbReference type="Proteomes" id="UP001352263"/>
    </source>
</evidence>
<feature type="modified residue" description="O-(pantetheine 4'-phosphoryl)serine" evidence="9">
    <location>
        <position position="35"/>
    </location>
</feature>
<comment type="similarity">
    <text evidence="9">Belongs to the acyl carrier protein (ACP) family.</text>
</comment>
<dbReference type="InterPro" id="IPR006162">
    <property type="entry name" value="Ppantetheine_attach_site"/>
</dbReference>
<dbReference type="EMBL" id="JAWIIV010000001">
    <property type="protein sequence ID" value="MEC4717552.1"/>
    <property type="molecule type" value="Genomic_DNA"/>
</dbReference>
<comment type="pathway">
    <text evidence="9">Lipid metabolism; fatty acid biosynthesis.</text>
</comment>
<comment type="function">
    <text evidence="1 9">Carrier of the growing fatty acid chain in fatty acid biosynthesis.</text>
</comment>
<evidence type="ECO:0000256" key="8">
    <source>
        <dbReference type="ARBA" id="ARBA00024328"/>
    </source>
</evidence>
<evidence type="ECO:0000259" key="10">
    <source>
        <dbReference type="PROSITE" id="PS50075"/>
    </source>
</evidence>
<keyword evidence="2 9" id="KW-0596">Phosphopantetheine</keyword>
<dbReference type="InterPro" id="IPR020806">
    <property type="entry name" value="PKS_PP-bd"/>
</dbReference>
<dbReference type="InterPro" id="IPR009081">
    <property type="entry name" value="PP-bd_ACP"/>
</dbReference>
<dbReference type="Pfam" id="PF00550">
    <property type="entry name" value="PP-binding"/>
    <property type="match status" value="1"/>
</dbReference>
<evidence type="ECO:0000256" key="3">
    <source>
        <dbReference type="ARBA" id="ARBA00022516"/>
    </source>
</evidence>
<dbReference type="PANTHER" id="PTHR20863">
    <property type="entry name" value="ACYL CARRIER PROTEIN"/>
    <property type="match status" value="1"/>
</dbReference>
<dbReference type="SMART" id="SM00823">
    <property type="entry name" value="PKS_PP"/>
    <property type="match status" value="1"/>
</dbReference>
<comment type="pathway">
    <text evidence="8">Glycolipid biosynthesis; KDO(2)-lipid A biosynthesis.</text>
</comment>
<sequence length="93" mass="10058">MNIVERLTEILVKDYKLDPEKLVPEARLDELGVDSLGVMELVFKIEDEFGVRFPAEQVELVTIGDVVAYVQNVMTPPPATGAAAGAAASQART</sequence>
<evidence type="ECO:0000256" key="2">
    <source>
        <dbReference type="ARBA" id="ARBA00022450"/>
    </source>
</evidence>